<name>A0ABP6RJ60_9MICC</name>
<evidence type="ECO:0000256" key="3">
    <source>
        <dbReference type="ARBA" id="ARBA00022692"/>
    </source>
</evidence>
<gene>
    <name evidence="7" type="ORF">GCM10020260_26680</name>
</gene>
<comment type="caution">
    <text evidence="7">The sequence shown here is derived from an EMBL/GenBank/DDBJ whole genome shotgun (WGS) entry which is preliminary data.</text>
</comment>
<evidence type="ECO:0000313" key="7">
    <source>
        <dbReference type="EMBL" id="GAA3288321.1"/>
    </source>
</evidence>
<feature type="transmembrane region" description="Helical" evidence="6">
    <location>
        <begin position="394"/>
        <end position="419"/>
    </location>
</feature>
<keyword evidence="4 6" id="KW-1133">Transmembrane helix</keyword>
<dbReference type="InterPro" id="IPR036259">
    <property type="entry name" value="MFS_trans_sf"/>
</dbReference>
<organism evidence="7 8">
    <name type="scientific">Nesterenkonia halobia</name>
    <dbReference type="NCBI Taxonomy" id="37922"/>
    <lineage>
        <taxon>Bacteria</taxon>
        <taxon>Bacillati</taxon>
        <taxon>Actinomycetota</taxon>
        <taxon>Actinomycetes</taxon>
        <taxon>Micrococcales</taxon>
        <taxon>Micrococcaceae</taxon>
        <taxon>Nesterenkonia</taxon>
    </lineage>
</organism>
<keyword evidence="3 6" id="KW-0812">Transmembrane</keyword>
<sequence>MLGMSSPSTDERPRRLTPGTITAWCLWSWGNASVSAVMTTFVFGTYIASEAFGADGRGTQHLTAANAIAGALIALTAPVIGQRADSSGRRHLWLVINTVIVAGLVAACFFVKPEEGYLLLGVTLIAGMGMVNEFAELNYNAMLVDIADDRRIGRISGIGWGSGYLGGIVILMIVYLGLIAGDPPHWFGLGEDEAINIRTVALAAAAWFLVWAIPLLVSKRRTADRDRIEKVSIRESYRRLFGTLADLWRGDRNTLWFLISSAIYRDGLSAVFTYGAILGVSVYGIAADDVIIFGIAANVVAAVGAFIGGWLDDALGPRAVVAGCLTMLTAIALVMFFLDEPTALGPAEDPWFVLQPTLAFWIFGLGLSFFVGPAQAASRAFLGRLAPGDRAGELFGLYATAGRSASFLTPAMISIFVGIFHDEKFIIVGVFLVLLGGLASLLLVRNPTGPAKLRDHAAPSAAPTSG</sequence>
<dbReference type="InterPro" id="IPR050495">
    <property type="entry name" value="ATG22/LtaA_families"/>
</dbReference>
<dbReference type="EMBL" id="BAAAYG010000016">
    <property type="protein sequence ID" value="GAA3288321.1"/>
    <property type="molecule type" value="Genomic_DNA"/>
</dbReference>
<dbReference type="PANTHER" id="PTHR23519:SF1">
    <property type="entry name" value="AUTOPHAGY-RELATED PROTEIN 22"/>
    <property type="match status" value="1"/>
</dbReference>
<proteinExistence type="predicted"/>
<dbReference type="Pfam" id="PF11700">
    <property type="entry name" value="ATG22"/>
    <property type="match status" value="1"/>
</dbReference>
<accession>A0ABP6RJ60</accession>
<feature type="transmembrane region" description="Helical" evidence="6">
    <location>
        <begin position="358"/>
        <end position="382"/>
    </location>
</feature>
<feature type="transmembrane region" description="Helical" evidence="6">
    <location>
        <begin position="117"/>
        <end position="137"/>
    </location>
</feature>
<feature type="transmembrane region" description="Helical" evidence="6">
    <location>
        <begin position="291"/>
        <end position="311"/>
    </location>
</feature>
<feature type="transmembrane region" description="Helical" evidence="6">
    <location>
        <begin position="92"/>
        <end position="111"/>
    </location>
</feature>
<dbReference type="SUPFAM" id="SSF103473">
    <property type="entry name" value="MFS general substrate transporter"/>
    <property type="match status" value="1"/>
</dbReference>
<dbReference type="PANTHER" id="PTHR23519">
    <property type="entry name" value="AUTOPHAGY-RELATED PROTEIN 22"/>
    <property type="match status" value="1"/>
</dbReference>
<keyword evidence="8" id="KW-1185">Reference proteome</keyword>
<keyword evidence="5 6" id="KW-0472">Membrane</keyword>
<evidence type="ECO:0000256" key="5">
    <source>
        <dbReference type="ARBA" id="ARBA00023136"/>
    </source>
</evidence>
<evidence type="ECO:0000256" key="2">
    <source>
        <dbReference type="ARBA" id="ARBA00022448"/>
    </source>
</evidence>
<dbReference type="InterPro" id="IPR024671">
    <property type="entry name" value="Atg22-like"/>
</dbReference>
<feature type="transmembrane region" description="Helical" evidence="6">
    <location>
        <begin position="200"/>
        <end position="217"/>
    </location>
</feature>
<dbReference type="Proteomes" id="UP001501736">
    <property type="component" value="Unassembled WGS sequence"/>
</dbReference>
<evidence type="ECO:0000256" key="6">
    <source>
        <dbReference type="SAM" id="Phobius"/>
    </source>
</evidence>
<reference evidence="8" key="1">
    <citation type="journal article" date="2019" name="Int. J. Syst. Evol. Microbiol.">
        <title>The Global Catalogue of Microorganisms (GCM) 10K type strain sequencing project: providing services to taxonomists for standard genome sequencing and annotation.</title>
        <authorList>
            <consortium name="The Broad Institute Genomics Platform"/>
            <consortium name="The Broad Institute Genome Sequencing Center for Infectious Disease"/>
            <person name="Wu L."/>
            <person name="Ma J."/>
        </authorList>
    </citation>
    <scope>NUCLEOTIDE SEQUENCE [LARGE SCALE GENOMIC DNA]</scope>
    <source>
        <strain evidence="8">JCM 11483</strain>
    </source>
</reference>
<comment type="subcellular location">
    <subcellularLocation>
        <location evidence="1">Endomembrane system</location>
        <topology evidence="1">Multi-pass membrane protein</topology>
    </subcellularLocation>
</comment>
<evidence type="ECO:0000313" key="8">
    <source>
        <dbReference type="Proteomes" id="UP001501736"/>
    </source>
</evidence>
<feature type="transmembrane region" description="Helical" evidence="6">
    <location>
        <begin position="425"/>
        <end position="444"/>
    </location>
</feature>
<feature type="transmembrane region" description="Helical" evidence="6">
    <location>
        <begin position="267"/>
        <end position="285"/>
    </location>
</feature>
<feature type="transmembrane region" description="Helical" evidence="6">
    <location>
        <begin position="318"/>
        <end position="338"/>
    </location>
</feature>
<feature type="transmembrane region" description="Helical" evidence="6">
    <location>
        <begin position="158"/>
        <end position="180"/>
    </location>
</feature>
<feature type="transmembrane region" description="Helical" evidence="6">
    <location>
        <begin position="60"/>
        <end position="80"/>
    </location>
</feature>
<keyword evidence="2" id="KW-0813">Transport</keyword>
<protein>
    <submittedName>
        <fullName evidence="7">MFS transporter</fullName>
    </submittedName>
</protein>
<evidence type="ECO:0000256" key="1">
    <source>
        <dbReference type="ARBA" id="ARBA00004127"/>
    </source>
</evidence>
<dbReference type="Gene3D" id="1.20.1250.20">
    <property type="entry name" value="MFS general substrate transporter like domains"/>
    <property type="match status" value="1"/>
</dbReference>
<feature type="transmembrane region" description="Helical" evidence="6">
    <location>
        <begin position="21"/>
        <end position="48"/>
    </location>
</feature>
<evidence type="ECO:0000256" key="4">
    <source>
        <dbReference type="ARBA" id="ARBA00022989"/>
    </source>
</evidence>